<feature type="compositionally biased region" description="Low complexity" evidence="6">
    <location>
        <begin position="24"/>
        <end position="34"/>
    </location>
</feature>
<evidence type="ECO:0000259" key="8">
    <source>
        <dbReference type="Pfam" id="PF22600"/>
    </source>
</evidence>
<dbReference type="CDD" id="cd05402">
    <property type="entry name" value="NT_PAP_TUTase"/>
    <property type="match status" value="1"/>
</dbReference>
<keyword evidence="10" id="KW-1185">Reference proteome</keyword>
<evidence type="ECO:0000256" key="6">
    <source>
        <dbReference type="SAM" id="MobiDB-lite"/>
    </source>
</evidence>
<keyword evidence="4" id="KW-0479">Metal-binding</keyword>
<keyword evidence="5" id="KW-0460">Magnesium</keyword>
<feature type="region of interest" description="Disordered" evidence="6">
    <location>
        <begin position="24"/>
        <end position="116"/>
    </location>
</feature>
<dbReference type="STRING" id="568069.A0A1J1IHR7"/>
<sequence>MNNHFNQMFNSDFNGYYNRNSFQNSNFNSSPQQFRGLKRNNNMSVGQGESFREQQYQSREFINSPPPKRPFHFKHQYDAPQSHDPNNFRRKVTNNKNSNTRNKRKVSNVGNQVNNNNNNLQVQEVFRENFSSIQEQKDREWTERFDHTMKLLEKCNPGNEIDLISSYLQPSRETFFRMKEEIQHDLSRILSSLELEDIYVFGSTLTGLDFTGSDLDFYIKLRNPPSSELETKQILTRTAKLIYSSNVTEKTFRVVCTIHKTRVPLVRLLHTATNIMCDINFSSVFGYYNSLFISYILSYDNRIKNLAIILKLWSKCHQVAKRMILSNYCLLNLMIFYLQNIPSPILDTIANNQDSKAPKIINQKWNFFFNDQIYIGQGNDKTLRDLLVGFFDFYSNVDYGNLAVCLHSGRLIQKSIILSSLQDFSQQNDANPQTMRTDPSLCFKNEKNVEFFFKLIKTSHNKCIQLQEKPFSELLLTLFNDFEGISKKNVAKPQKKFQMTVHAVASHLKICEAILRAKCESDLCSDEEQRKLFFNNVVNYTKKLLADFYLCTITDDKNLAQDEMKTNYRVVLKEDTVNGRKKMNFKDDKSANTEIELSKKIRDNKNKFDLDAVVEISSVNQGQSVDISMTENQTKKSSIANFGNFFSINLTEAIKYFLKKDLEVLTVKKEEKGNS</sequence>
<dbReference type="SUPFAM" id="SSF81631">
    <property type="entry name" value="PAP/OAS1 substrate-binding domain"/>
    <property type="match status" value="1"/>
</dbReference>
<dbReference type="GO" id="GO:0050265">
    <property type="term" value="F:RNA uridylyltransferase activity"/>
    <property type="evidence" value="ECO:0007669"/>
    <property type="project" value="TreeGrafter"/>
</dbReference>
<evidence type="ECO:0000256" key="1">
    <source>
        <dbReference type="ARBA" id="ARBA00001936"/>
    </source>
</evidence>
<feature type="compositionally biased region" description="Low complexity" evidence="6">
    <location>
        <begin position="107"/>
        <end position="116"/>
    </location>
</feature>
<dbReference type="GO" id="GO:0046872">
    <property type="term" value="F:metal ion binding"/>
    <property type="evidence" value="ECO:0007669"/>
    <property type="project" value="UniProtKB-KW"/>
</dbReference>
<dbReference type="GO" id="GO:0031123">
    <property type="term" value="P:RNA 3'-end processing"/>
    <property type="evidence" value="ECO:0007669"/>
    <property type="project" value="TreeGrafter"/>
</dbReference>
<dbReference type="InterPro" id="IPR002058">
    <property type="entry name" value="PAP_assoc"/>
</dbReference>
<evidence type="ECO:0000256" key="4">
    <source>
        <dbReference type="ARBA" id="ARBA00022723"/>
    </source>
</evidence>
<feature type="domain" description="PAP-associated" evidence="7">
    <location>
        <begin position="383"/>
        <end position="419"/>
    </location>
</feature>
<dbReference type="Pfam" id="PF22600">
    <property type="entry name" value="MTPAP-like_central"/>
    <property type="match status" value="1"/>
</dbReference>
<dbReference type="InterPro" id="IPR054708">
    <property type="entry name" value="MTPAP-like_central"/>
</dbReference>
<accession>A0A1J1IHR7</accession>
<dbReference type="EMBL" id="CVRI01000052">
    <property type="protein sequence ID" value="CRK99744.1"/>
    <property type="molecule type" value="Genomic_DNA"/>
</dbReference>
<dbReference type="Pfam" id="PF03828">
    <property type="entry name" value="PAP_assoc"/>
    <property type="match status" value="1"/>
</dbReference>
<dbReference type="GO" id="GO:1990817">
    <property type="term" value="F:poly(A) RNA polymerase activity"/>
    <property type="evidence" value="ECO:0007669"/>
    <property type="project" value="UniProtKB-ARBA"/>
</dbReference>
<dbReference type="Proteomes" id="UP000183832">
    <property type="component" value="Unassembled WGS sequence"/>
</dbReference>
<name>A0A1J1IHR7_9DIPT</name>
<feature type="compositionally biased region" description="Polar residues" evidence="6">
    <location>
        <begin position="39"/>
        <end position="61"/>
    </location>
</feature>
<reference evidence="9 10" key="1">
    <citation type="submission" date="2015-04" db="EMBL/GenBank/DDBJ databases">
        <authorList>
            <person name="Syromyatnikov M.Y."/>
            <person name="Popov V.N."/>
        </authorList>
    </citation>
    <scope>NUCLEOTIDE SEQUENCE [LARGE SCALE GENOMIC DNA]</scope>
</reference>
<dbReference type="InterPro" id="IPR043519">
    <property type="entry name" value="NT_sf"/>
</dbReference>
<dbReference type="AlphaFoldDB" id="A0A1J1IHR7"/>
<dbReference type="PANTHER" id="PTHR12271">
    <property type="entry name" value="POLY A POLYMERASE CID PAP -RELATED"/>
    <property type="match status" value="1"/>
</dbReference>
<gene>
    <name evidence="9" type="ORF">CLUMA_CG013019</name>
</gene>
<dbReference type="Gene3D" id="3.30.460.10">
    <property type="entry name" value="Beta Polymerase, domain 2"/>
    <property type="match status" value="1"/>
</dbReference>
<comment type="cofactor">
    <cofactor evidence="2">
        <name>Mg(2+)</name>
        <dbReference type="ChEBI" id="CHEBI:18420"/>
    </cofactor>
</comment>
<dbReference type="Gene3D" id="1.10.1410.10">
    <property type="match status" value="1"/>
</dbReference>
<evidence type="ECO:0000313" key="10">
    <source>
        <dbReference type="Proteomes" id="UP000183832"/>
    </source>
</evidence>
<keyword evidence="3" id="KW-0808">Transferase</keyword>
<evidence type="ECO:0000256" key="5">
    <source>
        <dbReference type="ARBA" id="ARBA00022842"/>
    </source>
</evidence>
<evidence type="ECO:0000256" key="2">
    <source>
        <dbReference type="ARBA" id="ARBA00001946"/>
    </source>
</evidence>
<evidence type="ECO:0000313" key="9">
    <source>
        <dbReference type="EMBL" id="CRK99744.1"/>
    </source>
</evidence>
<organism evidence="9 10">
    <name type="scientific">Clunio marinus</name>
    <dbReference type="NCBI Taxonomy" id="568069"/>
    <lineage>
        <taxon>Eukaryota</taxon>
        <taxon>Metazoa</taxon>
        <taxon>Ecdysozoa</taxon>
        <taxon>Arthropoda</taxon>
        <taxon>Hexapoda</taxon>
        <taxon>Insecta</taxon>
        <taxon>Pterygota</taxon>
        <taxon>Neoptera</taxon>
        <taxon>Endopterygota</taxon>
        <taxon>Diptera</taxon>
        <taxon>Nematocera</taxon>
        <taxon>Chironomoidea</taxon>
        <taxon>Chironomidae</taxon>
        <taxon>Clunio</taxon>
    </lineage>
</organism>
<dbReference type="OrthoDB" id="419694at2759"/>
<protein>
    <submittedName>
        <fullName evidence="9">CLUMA_CG013019, isoform A</fullName>
    </submittedName>
</protein>
<dbReference type="PANTHER" id="PTHR12271:SF66">
    <property type="entry name" value="TERMINAL URIDYLYLTRANSFERASE TAILOR"/>
    <property type="match status" value="1"/>
</dbReference>
<feature type="domain" description="Poly(A) RNA polymerase mitochondrial-like central palm" evidence="8">
    <location>
        <begin position="166"/>
        <end position="296"/>
    </location>
</feature>
<dbReference type="SUPFAM" id="SSF81301">
    <property type="entry name" value="Nucleotidyltransferase"/>
    <property type="match status" value="1"/>
</dbReference>
<evidence type="ECO:0000259" key="7">
    <source>
        <dbReference type="Pfam" id="PF03828"/>
    </source>
</evidence>
<comment type="cofactor">
    <cofactor evidence="1">
        <name>Mn(2+)</name>
        <dbReference type="ChEBI" id="CHEBI:29035"/>
    </cofactor>
</comment>
<evidence type="ECO:0000256" key="3">
    <source>
        <dbReference type="ARBA" id="ARBA00022679"/>
    </source>
</evidence>
<proteinExistence type="predicted"/>